<dbReference type="RefSeq" id="WP_003599819.1">
    <property type="nucleotide sequence ID" value="NZ_LKFS01000076.1"/>
</dbReference>
<dbReference type="Gene3D" id="1.20.120.1870">
    <property type="entry name" value="Fic/DOC protein, Fido domain"/>
    <property type="match status" value="1"/>
</dbReference>
<evidence type="ECO:0000313" key="3">
    <source>
        <dbReference type="Proteomes" id="UP000284716"/>
    </source>
</evidence>
<dbReference type="AlphaFoldDB" id="A0A422M1I4"/>
<evidence type="ECO:0000259" key="1">
    <source>
        <dbReference type="PROSITE" id="PS51459"/>
    </source>
</evidence>
<feature type="domain" description="Fido" evidence="1">
    <location>
        <begin position="4"/>
        <end position="129"/>
    </location>
</feature>
<dbReference type="GO" id="GO:0016301">
    <property type="term" value="F:kinase activity"/>
    <property type="evidence" value="ECO:0007669"/>
    <property type="project" value="InterPro"/>
</dbReference>
<dbReference type="InterPro" id="IPR003812">
    <property type="entry name" value="Fido"/>
</dbReference>
<name>A0A422M1I4_LACPA</name>
<protein>
    <submittedName>
        <fullName evidence="2">Death-on-curing family protein</fullName>
    </submittedName>
</protein>
<dbReference type="EMBL" id="LKFS01000076">
    <property type="protein sequence ID" value="RND80576.1"/>
    <property type="molecule type" value="Genomic_DNA"/>
</dbReference>
<comment type="caution">
    <text evidence="2">The sequence shown here is derived from an EMBL/GenBank/DDBJ whole genome shotgun (WGS) entry which is preliminary data.</text>
</comment>
<evidence type="ECO:0000313" key="2">
    <source>
        <dbReference type="EMBL" id="RND80576.1"/>
    </source>
</evidence>
<dbReference type="PANTHER" id="PTHR39426">
    <property type="entry name" value="HOMOLOGY TO DEATH-ON-CURING PROTEIN OF PHAGE P1"/>
    <property type="match status" value="1"/>
</dbReference>
<organism evidence="2 3">
    <name type="scientific">Lacticaseibacillus paracasei</name>
    <name type="common">Lactobacillus paracasei</name>
    <dbReference type="NCBI Taxonomy" id="1597"/>
    <lineage>
        <taxon>Bacteria</taxon>
        <taxon>Bacillati</taxon>
        <taxon>Bacillota</taxon>
        <taxon>Bacilli</taxon>
        <taxon>Lactobacillales</taxon>
        <taxon>Lactobacillaceae</taxon>
        <taxon>Lacticaseibacillus</taxon>
    </lineage>
</organism>
<sequence length="135" mass="15440">MKYLSEDQIIAINVVVQKQQERTPQLKDANALNDIVQSAQQEVFGIALYQDLASLATFYFLKLIKKHVFNDANKRTVFMATILFLKRNNAALPTDDQFQLDLGNLAIEVAKTDGEPEKLRHQVQSFFDQNIKLNL</sequence>
<gene>
    <name evidence="2" type="ORF">FAM18157_01860</name>
</gene>
<dbReference type="Pfam" id="PF02661">
    <property type="entry name" value="Fic"/>
    <property type="match status" value="1"/>
</dbReference>
<dbReference type="Proteomes" id="UP000284716">
    <property type="component" value="Unassembled WGS sequence"/>
</dbReference>
<dbReference type="InterPro" id="IPR006440">
    <property type="entry name" value="Doc"/>
</dbReference>
<dbReference type="NCBIfam" id="TIGR01550">
    <property type="entry name" value="DOC_P1"/>
    <property type="match status" value="1"/>
</dbReference>
<reference evidence="2 3" key="1">
    <citation type="journal article" date="2018" name="Front. Microbiol.">
        <title>Conversion of Methionine to Cysteine in Lactobacillus paracasei Depends on the Highly Mobile cysK-ctl-cysE Gene Cluster.</title>
        <authorList>
            <person name="Wuthrich D."/>
            <person name="Irmler S."/>
            <person name="Berthoud H."/>
            <person name="Guggenbuhl B."/>
            <person name="Eugster E."/>
            <person name="Bruggmann R."/>
        </authorList>
    </citation>
    <scope>NUCLEOTIDE SEQUENCE [LARGE SCALE GENOMIC DNA]</scope>
    <source>
        <strain evidence="2 3">FAM18157</strain>
    </source>
</reference>
<dbReference type="PROSITE" id="PS51459">
    <property type="entry name" value="FIDO"/>
    <property type="match status" value="1"/>
</dbReference>
<accession>A0A422M1I4</accession>
<dbReference type="PANTHER" id="PTHR39426:SF1">
    <property type="entry name" value="HOMOLOGY TO DEATH-ON-CURING PROTEIN OF PHAGE P1"/>
    <property type="match status" value="1"/>
</dbReference>
<dbReference type="InterPro" id="IPR053737">
    <property type="entry name" value="Type_II_TA_Toxin"/>
</dbReference>
<proteinExistence type="predicted"/>